<dbReference type="RefSeq" id="WP_142584385.1">
    <property type="nucleotide sequence ID" value="NZ_CABFPH010000060.1"/>
</dbReference>
<proteinExistence type="predicted"/>
<keyword evidence="2" id="KW-1185">Reference proteome</keyword>
<dbReference type="InterPro" id="IPR019600">
    <property type="entry name" value="Hemin_uptake_protein_HemP"/>
</dbReference>
<dbReference type="EMBL" id="CABFPH010000060">
    <property type="protein sequence ID" value="VUD73119.1"/>
    <property type="molecule type" value="Genomic_DNA"/>
</dbReference>
<name>A0A509EI33_9HYPH</name>
<organism evidence="1 2">
    <name type="scientific">Methylobacterium symbioticum</name>
    <dbReference type="NCBI Taxonomy" id="2584084"/>
    <lineage>
        <taxon>Bacteria</taxon>
        <taxon>Pseudomonadati</taxon>
        <taxon>Pseudomonadota</taxon>
        <taxon>Alphaproteobacteria</taxon>
        <taxon>Hyphomicrobiales</taxon>
        <taxon>Methylobacteriaceae</taxon>
        <taxon>Methylobacterium</taxon>
    </lineage>
</organism>
<evidence type="ECO:0000313" key="2">
    <source>
        <dbReference type="Proteomes" id="UP000410984"/>
    </source>
</evidence>
<dbReference type="Gene3D" id="2.10.70.10">
    <property type="entry name" value="Complement Module, domain 1"/>
    <property type="match status" value="1"/>
</dbReference>
<protein>
    <recommendedName>
        <fullName evidence="3">Hemin uptake protein HemP</fullName>
    </recommendedName>
</protein>
<evidence type="ECO:0000313" key="1">
    <source>
        <dbReference type="EMBL" id="VUD73119.1"/>
    </source>
</evidence>
<dbReference type="Proteomes" id="UP000410984">
    <property type="component" value="Unassembled WGS sequence"/>
</dbReference>
<reference evidence="1 2" key="1">
    <citation type="submission" date="2019-06" db="EMBL/GenBank/DDBJ databases">
        <authorList>
            <person name="Rodrigo-Torres L."/>
            <person name="Arahal R. D."/>
            <person name="Lucena T."/>
        </authorList>
    </citation>
    <scope>NUCLEOTIDE SEQUENCE [LARGE SCALE GENOMIC DNA]</scope>
    <source>
        <strain evidence="1 2">SB0023/3</strain>
    </source>
</reference>
<dbReference type="OrthoDB" id="7870498at2"/>
<dbReference type="AlphaFoldDB" id="A0A509EI33"/>
<dbReference type="Pfam" id="PF10636">
    <property type="entry name" value="hemP"/>
    <property type="match status" value="1"/>
</dbReference>
<evidence type="ECO:0008006" key="3">
    <source>
        <dbReference type="Google" id="ProtNLM"/>
    </source>
</evidence>
<accession>A0A509EI33</accession>
<sequence length="65" mass="7227">MSSLDGKSLAIRAIDEAQLPRSPHDDEVTVTSAALMDGRREIIILHAGLRYRLRITANDKLILTK</sequence>
<gene>
    <name evidence="1" type="ORF">MET9862_03733</name>
</gene>